<sequence length="99" mass="11257">MAMCICMQLLRMPVRKGYHGDYKERTRGPDKGPERKLQPVSSAITVWGFRRANINDDGFSVTNEARKEVKRNNSCLLHHEQPPLNTPLHAAAVQLIAFK</sequence>
<comment type="caution">
    <text evidence="1">The sequence shown here is derived from an EMBL/GenBank/DDBJ whole genome shotgun (WGS) entry which is preliminary data.</text>
</comment>
<keyword evidence="2" id="KW-1185">Reference proteome</keyword>
<evidence type="ECO:0000313" key="1">
    <source>
        <dbReference type="EMBL" id="KAK6535205.1"/>
    </source>
</evidence>
<evidence type="ECO:0000313" key="2">
    <source>
        <dbReference type="Proteomes" id="UP001365542"/>
    </source>
</evidence>
<dbReference type="AlphaFoldDB" id="A0AAV9X3K1"/>
<dbReference type="Proteomes" id="UP001365542">
    <property type="component" value="Unassembled WGS sequence"/>
</dbReference>
<proteinExistence type="predicted"/>
<gene>
    <name evidence="1" type="ORF">TWF694_001674</name>
</gene>
<dbReference type="EMBL" id="JAVHJO010000010">
    <property type="protein sequence ID" value="KAK6535205.1"/>
    <property type="molecule type" value="Genomic_DNA"/>
</dbReference>
<organism evidence="1 2">
    <name type="scientific">Orbilia ellipsospora</name>
    <dbReference type="NCBI Taxonomy" id="2528407"/>
    <lineage>
        <taxon>Eukaryota</taxon>
        <taxon>Fungi</taxon>
        <taxon>Dikarya</taxon>
        <taxon>Ascomycota</taxon>
        <taxon>Pezizomycotina</taxon>
        <taxon>Orbiliomycetes</taxon>
        <taxon>Orbiliales</taxon>
        <taxon>Orbiliaceae</taxon>
        <taxon>Orbilia</taxon>
    </lineage>
</organism>
<name>A0AAV9X3K1_9PEZI</name>
<accession>A0AAV9X3K1</accession>
<protein>
    <submittedName>
        <fullName evidence="1">Uncharacterized protein</fullName>
    </submittedName>
</protein>
<reference evidence="1 2" key="1">
    <citation type="submission" date="2019-10" db="EMBL/GenBank/DDBJ databases">
        <authorList>
            <person name="Palmer J.M."/>
        </authorList>
    </citation>
    <scope>NUCLEOTIDE SEQUENCE [LARGE SCALE GENOMIC DNA]</scope>
    <source>
        <strain evidence="1 2">TWF694</strain>
    </source>
</reference>